<sequence length="80" mass="8831">DPRRSRAFTRPNAVERSPHQSKKKPSRAFCIRPSHASRSFPDGGPTIGIIKATSFDRNKEEATTAEKPIRARVCVRVGSG</sequence>
<name>A0AAG5DXV4_ANOAO</name>
<accession>A0AAG5DXV4</accession>
<feature type="region of interest" description="Disordered" evidence="1">
    <location>
        <begin position="1"/>
        <end position="28"/>
    </location>
</feature>
<dbReference type="AlphaFoldDB" id="A0AAG5DXV4"/>
<evidence type="ECO:0000313" key="3">
    <source>
        <dbReference type="Proteomes" id="UP000075880"/>
    </source>
</evidence>
<organism evidence="2 3">
    <name type="scientific">Anopheles atroparvus</name>
    <name type="common">European mosquito</name>
    <dbReference type="NCBI Taxonomy" id="41427"/>
    <lineage>
        <taxon>Eukaryota</taxon>
        <taxon>Metazoa</taxon>
        <taxon>Ecdysozoa</taxon>
        <taxon>Arthropoda</taxon>
        <taxon>Hexapoda</taxon>
        <taxon>Insecta</taxon>
        <taxon>Pterygota</taxon>
        <taxon>Neoptera</taxon>
        <taxon>Endopterygota</taxon>
        <taxon>Diptera</taxon>
        <taxon>Nematocera</taxon>
        <taxon>Culicoidea</taxon>
        <taxon>Culicidae</taxon>
        <taxon>Anophelinae</taxon>
        <taxon>Anopheles</taxon>
    </lineage>
</organism>
<evidence type="ECO:0000313" key="2">
    <source>
        <dbReference type="EnsemblMetazoa" id="ENSAATROPP015845"/>
    </source>
</evidence>
<keyword evidence="3" id="KW-1185">Reference proteome</keyword>
<protein>
    <submittedName>
        <fullName evidence="2">Uncharacterized protein</fullName>
    </submittedName>
</protein>
<dbReference type="Proteomes" id="UP000075880">
    <property type="component" value="Unassembled WGS sequence"/>
</dbReference>
<reference evidence="2" key="1">
    <citation type="submission" date="2024-04" db="UniProtKB">
        <authorList>
            <consortium name="EnsemblMetazoa"/>
        </authorList>
    </citation>
    <scope>IDENTIFICATION</scope>
    <source>
        <strain evidence="2">EBRO</strain>
    </source>
</reference>
<dbReference type="EnsemblMetazoa" id="ENSAATROPT017898">
    <property type="protein sequence ID" value="ENSAATROPP015845"/>
    <property type="gene ID" value="ENSAATROPG014610"/>
</dbReference>
<proteinExistence type="predicted"/>
<evidence type="ECO:0000256" key="1">
    <source>
        <dbReference type="SAM" id="MobiDB-lite"/>
    </source>
</evidence>